<sequence>MKPITLCSILSLSWLAAAGGDQWCTTGVAGTYSSCEVDAGMHTYCCRDAQGGPFLYARTCDGTVDGPKGSPPCPKDGTRQCCRYTIG</sequence>
<protein>
    <submittedName>
        <fullName evidence="2">Uncharacterized protein</fullName>
    </submittedName>
</protein>
<reference evidence="3" key="1">
    <citation type="submission" date="2016-03" db="EMBL/GenBank/DDBJ databases">
        <authorList>
            <person name="Ploux O."/>
        </authorList>
    </citation>
    <scope>NUCLEOTIDE SEQUENCE [LARGE SCALE GENOMIC DNA]</scope>
    <source>
        <strain evidence="3">UK7</strain>
    </source>
</reference>
<dbReference type="Proteomes" id="UP000178129">
    <property type="component" value="Unassembled WGS sequence"/>
</dbReference>
<gene>
    <name evidence="2" type="ORF">RCO7_08943</name>
</gene>
<accession>A0A1E1KJU5</accession>
<evidence type="ECO:0000313" key="3">
    <source>
        <dbReference type="Proteomes" id="UP000178129"/>
    </source>
</evidence>
<feature type="chain" id="PRO_5009446157" evidence="1">
    <location>
        <begin position="21"/>
        <end position="87"/>
    </location>
</feature>
<dbReference type="EMBL" id="FJUW01000014">
    <property type="protein sequence ID" value="CZS98296.1"/>
    <property type="molecule type" value="Genomic_DNA"/>
</dbReference>
<evidence type="ECO:0000313" key="2">
    <source>
        <dbReference type="EMBL" id="CZS98296.1"/>
    </source>
</evidence>
<name>A0A1E1KJU5_9HELO</name>
<organism evidence="2 3">
    <name type="scientific">Rhynchosporium graminicola</name>
    <dbReference type="NCBI Taxonomy" id="2792576"/>
    <lineage>
        <taxon>Eukaryota</taxon>
        <taxon>Fungi</taxon>
        <taxon>Dikarya</taxon>
        <taxon>Ascomycota</taxon>
        <taxon>Pezizomycotina</taxon>
        <taxon>Leotiomycetes</taxon>
        <taxon>Helotiales</taxon>
        <taxon>Ploettnerulaceae</taxon>
        <taxon>Rhynchosporium</taxon>
    </lineage>
</organism>
<feature type="signal peptide" evidence="1">
    <location>
        <begin position="1"/>
        <end position="20"/>
    </location>
</feature>
<dbReference type="AlphaFoldDB" id="A0A1E1KJU5"/>
<proteinExistence type="predicted"/>
<keyword evidence="1" id="KW-0732">Signal</keyword>
<keyword evidence="3" id="KW-1185">Reference proteome</keyword>
<dbReference type="InParanoid" id="A0A1E1KJU5"/>
<evidence type="ECO:0000256" key="1">
    <source>
        <dbReference type="SAM" id="SignalP"/>
    </source>
</evidence>
<comment type="caution">
    <text evidence="2">The sequence shown here is derived from an EMBL/GenBank/DDBJ whole genome shotgun (WGS) entry which is preliminary data.</text>
</comment>